<organism evidence="1 2">
    <name type="scientific">Lentilactobacillus sunkii DSM 19904</name>
    <dbReference type="NCBI Taxonomy" id="1423808"/>
    <lineage>
        <taxon>Bacteria</taxon>
        <taxon>Bacillati</taxon>
        <taxon>Bacillota</taxon>
        <taxon>Bacilli</taxon>
        <taxon>Lactobacillales</taxon>
        <taxon>Lactobacillaceae</taxon>
        <taxon>Lentilactobacillus</taxon>
    </lineage>
</organism>
<accession>A0A0R1L0J7</accession>
<gene>
    <name evidence="1" type="ORF">FD17_GL001724</name>
</gene>
<dbReference type="AlphaFoldDB" id="A0A0R1L0J7"/>
<dbReference type="EMBL" id="AZEA01000003">
    <property type="protein sequence ID" value="KRK89237.1"/>
    <property type="molecule type" value="Genomic_DNA"/>
</dbReference>
<evidence type="ECO:0000313" key="1">
    <source>
        <dbReference type="EMBL" id="KRK89237.1"/>
    </source>
</evidence>
<reference evidence="1 2" key="1">
    <citation type="journal article" date="2015" name="Genome Announc.">
        <title>Expanding the biotechnology potential of lactobacilli through comparative genomics of 213 strains and associated genera.</title>
        <authorList>
            <person name="Sun Z."/>
            <person name="Harris H.M."/>
            <person name="McCann A."/>
            <person name="Guo C."/>
            <person name="Argimon S."/>
            <person name="Zhang W."/>
            <person name="Yang X."/>
            <person name="Jeffery I.B."/>
            <person name="Cooney J.C."/>
            <person name="Kagawa T.F."/>
            <person name="Liu W."/>
            <person name="Song Y."/>
            <person name="Salvetti E."/>
            <person name="Wrobel A."/>
            <person name="Rasinkangas P."/>
            <person name="Parkhill J."/>
            <person name="Rea M.C."/>
            <person name="O'Sullivan O."/>
            <person name="Ritari J."/>
            <person name="Douillard F.P."/>
            <person name="Paul Ross R."/>
            <person name="Yang R."/>
            <person name="Briner A.E."/>
            <person name="Felis G.E."/>
            <person name="de Vos W.M."/>
            <person name="Barrangou R."/>
            <person name="Klaenhammer T.R."/>
            <person name="Caufield P.W."/>
            <person name="Cui Y."/>
            <person name="Zhang H."/>
            <person name="O'Toole P.W."/>
        </authorList>
    </citation>
    <scope>NUCLEOTIDE SEQUENCE [LARGE SCALE GENOMIC DNA]</scope>
    <source>
        <strain evidence="1 2">DSM 19904</strain>
    </source>
</reference>
<comment type="caution">
    <text evidence="1">The sequence shown here is derived from an EMBL/GenBank/DDBJ whole genome shotgun (WGS) entry which is preliminary data.</text>
</comment>
<sequence>MSSGEQVERPNLKRNAAILTFDSKLLPEEYKALQQANAQDFIDSFAVPAHLASIVKEEPQHYLDN</sequence>
<keyword evidence="2" id="KW-1185">Reference proteome</keyword>
<proteinExistence type="predicted"/>
<dbReference type="PATRIC" id="fig|1423808.3.peg.1745"/>
<dbReference type="Proteomes" id="UP000051581">
    <property type="component" value="Unassembled WGS sequence"/>
</dbReference>
<name>A0A0R1L0J7_9LACO</name>
<evidence type="ECO:0000313" key="2">
    <source>
        <dbReference type="Proteomes" id="UP000051581"/>
    </source>
</evidence>
<protein>
    <submittedName>
        <fullName evidence="1">Uncharacterized protein</fullName>
    </submittedName>
</protein>